<reference evidence="3" key="1">
    <citation type="submission" date="2010-08" db="EMBL/GenBank/DDBJ databases">
        <authorList>
            <consortium name="Caenorhabditis japonica Sequencing Consortium"/>
            <person name="Wilson R.K."/>
        </authorList>
    </citation>
    <scope>NUCLEOTIDE SEQUENCE [LARGE SCALE GENOMIC DNA]</scope>
    <source>
        <strain evidence="3">DF5081</strain>
    </source>
</reference>
<evidence type="ECO:0000313" key="3">
    <source>
        <dbReference type="Proteomes" id="UP000005237"/>
    </source>
</evidence>
<feature type="compositionally biased region" description="Acidic residues" evidence="1">
    <location>
        <begin position="77"/>
        <end position="87"/>
    </location>
</feature>
<organism evidence="2 3">
    <name type="scientific">Caenorhabditis japonica</name>
    <dbReference type="NCBI Taxonomy" id="281687"/>
    <lineage>
        <taxon>Eukaryota</taxon>
        <taxon>Metazoa</taxon>
        <taxon>Ecdysozoa</taxon>
        <taxon>Nematoda</taxon>
        <taxon>Chromadorea</taxon>
        <taxon>Rhabditida</taxon>
        <taxon>Rhabditina</taxon>
        <taxon>Rhabditomorpha</taxon>
        <taxon>Rhabditoidea</taxon>
        <taxon>Rhabditidae</taxon>
        <taxon>Peloderinae</taxon>
        <taxon>Caenorhabditis</taxon>
    </lineage>
</organism>
<evidence type="ECO:0000313" key="2">
    <source>
        <dbReference type="EnsemblMetazoa" id="CJA36058.1"/>
    </source>
</evidence>
<dbReference type="AlphaFoldDB" id="A0A8R1EHM0"/>
<feature type="region of interest" description="Disordered" evidence="1">
    <location>
        <begin position="32"/>
        <end position="87"/>
    </location>
</feature>
<evidence type="ECO:0000256" key="1">
    <source>
        <dbReference type="SAM" id="MobiDB-lite"/>
    </source>
</evidence>
<keyword evidence="3" id="KW-1185">Reference proteome</keyword>
<sequence>MFVLVTTLSFTLSLALTAYYYRLASFRFGRACPVTESHRQTRGRRPLTRGEQSGEQGGKRRRSEAGAGRDETRREQEEEGDGDGAER</sequence>
<protein>
    <submittedName>
        <fullName evidence="2">Uncharacterized protein</fullName>
    </submittedName>
</protein>
<reference evidence="2" key="2">
    <citation type="submission" date="2022-06" db="UniProtKB">
        <authorList>
            <consortium name="EnsemblMetazoa"/>
        </authorList>
    </citation>
    <scope>IDENTIFICATION</scope>
    <source>
        <strain evidence="2">DF5081</strain>
    </source>
</reference>
<dbReference type="Proteomes" id="UP000005237">
    <property type="component" value="Unassembled WGS sequence"/>
</dbReference>
<name>A0A8R1EHM0_CAEJA</name>
<feature type="compositionally biased region" description="Basic and acidic residues" evidence="1">
    <location>
        <begin position="63"/>
        <end position="76"/>
    </location>
</feature>
<accession>A0A8R1EHM0</accession>
<dbReference type="EnsemblMetazoa" id="CJA36058.1">
    <property type="protein sequence ID" value="CJA36058.1"/>
    <property type="gene ID" value="WBGene00211905"/>
</dbReference>
<proteinExistence type="predicted"/>